<feature type="transmembrane region" description="Helical" evidence="5">
    <location>
        <begin position="563"/>
        <end position="586"/>
    </location>
</feature>
<evidence type="ECO:0000313" key="7">
    <source>
        <dbReference type="EMBL" id="RDW72366.1"/>
    </source>
</evidence>
<dbReference type="EMBL" id="PVWQ01000009">
    <property type="protein sequence ID" value="RDW72366.1"/>
    <property type="molecule type" value="Genomic_DNA"/>
</dbReference>
<comment type="similarity">
    <text evidence="1">Belongs to the paxM FAD-dependent monooxygenase family.</text>
</comment>
<dbReference type="OrthoDB" id="10029326at2759"/>
<evidence type="ECO:0000256" key="4">
    <source>
        <dbReference type="ARBA" id="ARBA00023002"/>
    </source>
</evidence>
<protein>
    <recommendedName>
        <fullName evidence="6">FAD-binding domain-containing protein</fullName>
    </recommendedName>
</protein>
<accession>A0A3D8REK0</accession>
<comment type="caution">
    <text evidence="7">The sequence shown here is derived from an EMBL/GenBank/DDBJ whole genome shotgun (WGS) entry which is preliminary data.</text>
</comment>
<feature type="transmembrane region" description="Helical" evidence="5">
    <location>
        <begin position="606"/>
        <end position="630"/>
    </location>
</feature>
<keyword evidence="5" id="KW-0812">Transmembrane</keyword>
<name>A0A3D8REK0_9EURO</name>
<dbReference type="SUPFAM" id="SSF51905">
    <property type="entry name" value="FAD/NAD(P)-binding domain"/>
    <property type="match status" value="1"/>
</dbReference>
<dbReference type="Gene3D" id="3.50.50.60">
    <property type="entry name" value="FAD/NAD(P)-binding domain"/>
    <property type="match status" value="1"/>
</dbReference>
<dbReference type="GO" id="GO:0071949">
    <property type="term" value="F:FAD binding"/>
    <property type="evidence" value="ECO:0007669"/>
    <property type="project" value="InterPro"/>
</dbReference>
<dbReference type="AlphaFoldDB" id="A0A3D8REK0"/>
<dbReference type="PRINTS" id="PR00420">
    <property type="entry name" value="RNGMNOXGNASE"/>
</dbReference>
<dbReference type="InterPro" id="IPR036188">
    <property type="entry name" value="FAD/NAD-bd_sf"/>
</dbReference>
<reference evidence="7 8" key="1">
    <citation type="journal article" date="2018" name="IMA Fungus">
        <title>IMA Genome-F 9: Draft genome sequence of Annulohypoxylon stygium, Aspergillus mulundensis, Berkeleyomyces basicola (syn. Thielaviopsis basicola), Ceratocystis smalleyi, two Cercospora beticola strains, Coleophoma cylindrospora, Fusarium fracticaudum, Phialophora cf. hyalina, and Morchella septimelata.</title>
        <authorList>
            <person name="Wingfield B.D."/>
            <person name="Bills G.F."/>
            <person name="Dong Y."/>
            <person name="Huang W."/>
            <person name="Nel W.J."/>
            <person name="Swalarsk-Parry B.S."/>
            <person name="Vaghefi N."/>
            <person name="Wilken P.M."/>
            <person name="An Z."/>
            <person name="de Beer Z.W."/>
            <person name="De Vos L."/>
            <person name="Chen L."/>
            <person name="Duong T.A."/>
            <person name="Gao Y."/>
            <person name="Hammerbacher A."/>
            <person name="Kikkert J.R."/>
            <person name="Li Y."/>
            <person name="Li H."/>
            <person name="Li K."/>
            <person name="Li Q."/>
            <person name="Liu X."/>
            <person name="Ma X."/>
            <person name="Naidoo K."/>
            <person name="Pethybridge S.J."/>
            <person name="Sun J."/>
            <person name="Steenkamp E.T."/>
            <person name="van der Nest M.A."/>
            <person name="van Wyk S."/>
            <person name="Wingfield M.J."/>
            <person name="Xiong C."/>
            <person name="Yue Q."/>
            <person name="Zhang X."/>
        </authorList>
    </citation>
    <scope>NUCLEOTIDE SEQUENCE [LARGE SCALE GENOMIC DNA]</scope>
    <source>
        <strain evidence="7 8">DSM 5745</strain>
    </source>
</reference>
<keyword evidence="8" id="KW-1185">Reference proteome</keyword>
<evidence type="ECO:0000256" key="3">
    <source>
        <dbReference type="ARBA" id="ARBA00022827"/>
    </source>
</evidence>
<keyword evidence="4" id="KW-0560">Oxidoreductase</keyword>
<dbReference type="RefSeq" id="XP_026601586.1">
    <property type="nucleotide sequence ID" value="XM_026749554.1"/>
</dbReference>
<keyword evidence="3" id="KW-0274">FAD</keyword>
<evidence type="ECO:0000256" key="2">
    <source>
        <dbReference type="ARBA" id="ARBA00022630"/>
    </source>
</evidence>
<sequence length="822" mass="91217">MADKKPRFRVVIVGGSIAGLSLAHCLLRQQVDFVVLESHQDIAPQVGASIGILPNGARILDQLGCFDDILAATEPLQEASFWNADGKLIAQSNLPKILEDRHGYPSVFVDRQVVLEVLFRQLGKWQDHILTGKRVVKVDHLPDGVRVHCADGSVFEGDLVVGADGVRSVVRQQMWNYMDSKGLVKEASEERAAMVSEYSCVFGISAATPGLVPGTSHRTFGRDWSFLTIIGRAGRVYWFFFKKFDRKYSATEIPRLDQTMVDQYVAPYLKKPISSTVPFEKVYTRAMSKTLLALEEACFKHWAIDRWVCIGDSAHKMTPNLGQGGNSAIESAAALANCLARLLQSSSDPTVSYTELDNYLQSWQEKRRPRAQRICKDAQGLTQLEALKTIKDRVVGLYLLPYLDEHLANTTSKTIVGAEKIEYLPAPARSLTCKMQFTDSLPAQKVTLWERALWTAPLLGIFVVSKASLAPLISAFGRHLQSTLEKGTWGAANGEVLDLTRPFYHIGFLDKLMRPLVTCFLPSVTGSDPQSHLQMLSFMTDLGPIYGIWLLESYRNAHSLFEVLLPLAAGTIFQLLGIYQVAPLFLAQEYLRNPLSKLLVGDNRKISGSLVGSLTIATIAGYHTITYANFLASTLKSRQWYNALWQVFPLTTPLLQGAIYLTARALSTARQYHQTSTPQKDTPRQRKQRHCTPTRYVSRTLALISGLTFLYARFRAAYLPVSFPALFLPSAQDALAPVPSLSDGIARFLKFDELIASASGFVWLALRFRELEAAGARVPWVKGCCGFAASLVTLGPGATFALGWGWREEVMEQLARERGSSR</sequence>
<dbReference type="PANTHER" id="PTHR47356:SF2">
    <property type="entry name" value="FAD-BINDING DOMAIN-CONTAINING PROTEIN-RELATED"/>
    <property type="match status" value="1"/>
</dbReference>
<keyword evidence="5" id="KW-0472">Membrane</keyword>
<dbReference type="STRING" id="1810919.A0A3D8REK0"/>
<dbReference type="GO" id="GO:0004497">
    <property type="term" value="F:monooxygenase activity"/>
    <property type="evidence" value="ECO:0007669"/>
    <property type="project" value="InterPro"/>
</dbReference>
<keyword evidence="5" id="KW-1133">Transmembrane helix</keyword>
<organism evidence="7 8">
    <name type="scientific">Aspergillus mulundensis</name>
    <dbReference type="NCBI Taxonomy" id="1810919"/>
    <lineage>
        <taxon>Eukaryota</taxon>
        <taxon>Fungi</taxon>
        <taxon>Dikarya</taxon>
        <taxon>Ascomycota</taxon>
        <taxon>Pezizomycotina</taxon>
        <taxon>Eurotiomycetes</taxon>
        <taxon>Eurotiomycetidae</taxon>
        <taxon>Eurotiales</taxon>
        <taxon>Aspergillaceae</taxon>
        <taxon>Aspergillus</taxon>
        <taxon>Aspergillus subgen. Nidulantes</taxon>
    </lineage>
</organism>
<evidence type="ECO:0000259" key="6">
    <source>
        <dbReference type="Pfam" id="PF01494"/>
    </source>
</evidence>
<dbReference type="InterPro" id="IPR050562">
    <property type="entry name" value="FAD_mOase_fung"/>
</dbReference>
<evidence type="ECO:0000256" key="1">
    <source>
        <dbReference type="ARBA" id="ARBA00007992"/>
    </source>
</evidence>
<dbReference type="GeneID" id="38117908"/>
<feature type="transmembrane region" description="Helical" evidence="5">
    <location>
        <begin position="696"/>
        <end position="714"/>
    </location>
</feature>
<dbReference type="Proteomes" id="UP000256690">
    <property type="component" value="Unassembled WGS sequence"/>
</dbReference>
<feature type="domain" description="FAD-binding" evidence="6">
    <location>
        <begin position="9"/>
        <end position="375"/>
    </location>
</feature>
<gene>
    <name evidence="7" type="ORF">DSM5745_07538</name>
</gene>
<dbReference type="PANTHER" id="PTHR47356">
    <property type="entry name" value="FAD-DEPENDENT MONOOXYGENASE ASQG-RELATED"/>
    <property type="match status" value="1"/>
</dbReference>
<proteinExistence type="inferred from homology"/>
<evidence type="ECO:0000256" key="5">
    <source>
        <dbReference type="SAM" id="Phobius"/>
    </source>
</evidence>
<dbReference type="Pfam" id="PF01494">
    <property type="entry name" value="FAD_binding_3"/>
    <property type="match status" value="1"/>
</dbReference>
<keyword evidence="2" id="KW-0285">Flavoprotein</keyword>
<evidence type="ECO:0000313" key="8">
    <source>
        <dbReference type="Proteomes" id="UP000256690"/>
    </source>
</evidence>
<dbReference type="InterPro" id="IPR002938">
    <property type="entry name" value="FAD-bd"/>
</dbReference>